<gene>
    <name evidence="2" type="ORF">GCM10008942_30150</name>
</gene>
<name>A0ABP3Q198_9PROT</name>
<keyword evidence="3" id="KW-1185">Reference proteome</keyword>
<organism evidence="2 3">
    <name type="scientific">Rhizomicrobium electricum</name>
    <dbReference type="NCBI Taxonomy" id="480070"/>
    <lineage>
        <taxon>Bacteria</taxon>
        <taxon>Pseudomonadati</taxon>
        <taxon>Pseudomonadota</taxon>
        <taxon>Alphaproteobacteria</taxon>
        <taxon>Micropepsales</taxon>
        <taxon>Micropepsaceae</taxon>
        <taxon>Rhizomicrobium</taxon>
    </lineage>
</organism>
<protein>
    <recommendedName>
        <fullName evidence="4">Transmembrane protein PGPGW</fullName>
    </recommendedName>
</protein>
<comment type="caution">
    <text evidence="2">The sequence shown here is derived from an EMBL/GenBank/DDBJ whole genome shotgun (WGS) entry which is preliminary data.</text>
</comment>
<feature type="transmembrane region" description="Helical" evidence="1">
    <location>
        <begin position="28"/>
        <end position="51"/>
    </location>
</feature>
<evidence type="ECO:0000313" key="2">
    <source>
        <dbReference type="EMBL" id="GAA0579222.1"/>
    </source>
</evidence>
<dbReference type="Proteomes" id="UP001499951">
    <property type="component" value="Unassembled WGS sequence"/>
</dbReference>
<evidence type="ECO:0008006" key="4">
    <source>
        <dbReference type="Google" id="ProtNLM"/>
    </source>
</evidence>
<dbReference type="RefSeq" id="WP_166936883.1">
    <property type="nucleotide sequence ID" value="NZ_BAAADD010000008.1"/>
</dbReference>
<keyword evidence="1" id="KW-1133">Transmembrane helix</keyword>
<proteinExistence type="predicted"/>
<evidence type="ECO:0000256" key="1">
    <source>
        <dbReference type="SAM" id="Phobius"/>
    </source>
</evidence>
<keyword evidence="1" id="KW-0472">Membrane</keyword>
<reference evidence="3" key="1">
    <citation type="journal article" date="2019" name="Int. J. Syst. Evol. Microbiol.">
        <title>The Global Catalogue of Microorganisms (GCM) 10K type strain sequencing project: providing services to taxonomists for standard genome sequencing and annotation.</title>
        <authorList>
            <consortium name="The Broad Institute Genomics Platform"/>
            <consortium name="The Broad Institute Genome Sequencing Center for Infectious Disease"/>
            <person name="Wu L."/>
            <person name="Ma J."/>
        </authorList>
    </citation>
    <scope>NUCLEOTIDE SEQUENCE [LARGE SCALE GENOMIC DNA]</scope>
    <source>
        <strain evidence="3">JCM 15089</strain>
    </source>
</reference>
<accession>A0ABP3Q198</accession>
<dbReference type="EMBL" id="BAAADD010000008">
    <property type="protein sequence ID" value="GAA0579222.1"/>
    <property type="molecule type" value="Genomic_DNA"/>
</dbReference>
<evidence type="ECO:0000313" key="3">
    <source>
        <dbReference type="Proteomes" id="UP001499951"/>
    </source>
</evidence>
<sequence length="93" mass="10328">MTKNRDKRASVRIGRRKIPLPGSRKSRVLLGSGLVAGGIVGFLPVVGFWMLPLGLMVLSVDSKAVRRGRRRLEVGWGRWRKQRSASQSSEDEG</sequence>
<keyword evidence="1" id="KW-0812">Transmembrane</keyword>